<feature type="domain" description="HAMP" evidence="13">
    <location>
        <begin position="186"/>
        <end position="239"/>
    </location>
</feature>
<dbReference type="InterPro" id="IPR004358">
    <property type="entry name" value="Sig_transdc_His_kin-like_C"/>
</dbReference>
<keyword evidence="6 11" id="KW-0812">Transmembrane</keyword>
<comment type="catalytic activity">
    <reaction evidence="1">
        <text>ATP + protein L-histidine = ADP + protein N-phospho-L-histidine.</text>
        <dbReference type="EC" id="2.7.13.3"/>
    </reaction>
</comment>
<gene>
    <name evidence="14" type="ORF">D0Y96_06145</name>
</gene>
<keyword evidence="8 11" id="KW-1133">Transmembrane helix</keyword>
<organism evidence="14 15">
    <name type="scientific">Paracidobacterium acidisoli</name>
    <dbReference type="NCBI Taxonomy" id="2303751"/>
    <lineage>
        <taxon>Bacteria</taxon>
        <taxon>Pseudomonadati</taxon>
        <taxon>Acidobacteriota</taxon>
        <taxon>Terriglobia</taxon>
        <taxon>Terriglobales</taxon>
        <taxon>Acidobacteriaceae</taxon>
        <taxon>Paracidobacterium</taxon>
    </lineage>
</organism>
<dbReference type="GO" id="GO:0005886">
    <property type="term" value="C:plasma membrane"/>
    <property type="evidence" value="ECO:0007669"/>
    <property type="project" value="TreeGrafter"/>
</dbReference>
<dbReference type="OrthoDB" id="9796330at2"/>
<dbReference type="Gene3D" id="3.30.565.10">
    <property type="entry name" value="Histidine kinase-like ATPase, C-terminal domain"/>
    <property type="match status" value="1"/>
</dbReference>
<evidence type="ECO:0000256" key="4">
    <source>
        <dbReference type="ARBA" id="ARBA00022553"/>
    </source>
</evidence>
<evidence type="ECO:0000256" key="8">
    <source>
        <dbReference type="ARBA" id="ARBA00022989"/>
    </source>
</evidence>
<keyword evidence="15" id="KW-1185">Reference proteome</keyword>
<evidence type="ECO:0000256" key="10">
    <source>
        <dbReference type="ARBA" id="ARBA00023136"/>
    </source>
</evidence>
<feature type="domain" description="Histidine kinase" evidence="12">
    <location>
        <begin position="247"/>
        <end position="463"/>
    </location>
</feature>
<accession>A0A372IS08</accession>
<dbReference type="SUPFAM" id="SSF47384">
    <property type="entry name" value="Homodimeric domain of signal transducing histidine kinase"/>
    <property type="match status" value="1"/>
</dbReference>
<dbReference type="InterPro" id="IPR050428">
    <property type="entry name" value="TCS_sensor_his_kinase"/>
</dbReference>
<dbReference type="PRINTS" id="PR00344">
    <property type="entry name" value="BCTRLSENSOR"/>
</dbReference>
<evidence type="ECO:0000259" key="12">
    <source>
        <dbReference type="PROSITE" id="PS50109"/>
    </source>
</evidence>
<reference evidence="14 15" key="1">
    <citation type="submission" date="2018-08" db="EMBL/GenBank/DDBJ databases">
        <title>Acidipila sp. 4G-K13, an acidobacterium isolated from forest soil.</title>
        <authorList>
            <person name="Gao Z.-H."/>
            <person name="Qiu L.-H."/>
        </authorList>
    </citation>
    <scope>NUCLEOTIDE SEQUENCE [LARGE SCALE GENOMIC DNA]</scope>
    <source>
        <strain evidence="14 15">4G-K13</strain>
    </source>
</reference>
<dbReference type="RefSeq" id="WP_117298453.1">
    <property type="nucleotide sequence ID" value="NZ_QVQT02000002.1"/>
</dbReference>
<sequence length="478" mass="53468">MTFSVRSLRIRLALLYAVFMLTSMICLGIFTYWYFSSVLASSREQTMVKREERLIAFVNTWPKHDTSPTLAEKLHQLSVAIAESDTIQVYDLHGNLLYSSPGPDIYKVDWPGGTCVHPCAAVVQKAGHTIRTLNHVVTLDGQQVRLSIAGTTDEHSDVVRLIRNSYLISCPLLLFASVAGGFLLSHRALKPVHRITSEARTIGIQDLKHRLPVPKTGDELQVLAETWNDLLARLEAAVRRLTQFTSDISHDLRTTVTVMRTTAEFALRRNRTEDDYREALSTIAMECHTTSRLLDDLLAAARADIIQRNIEWEPVDLSEISLEVCEHLRANAETKHQTLRSHLCRNAWTRGDISMLRRLLNILLDNAIKYTPEAGTIFVDLEKAGDRFELSVGDTGIGIPPDALSRIFDRFYRVDESRNQDDGSSGLGLAIAKWIVEAHNATIRVTSSVGVGTTFTVSIPEQSHVFSSELPKLKAVTI</sequence>
<name>A0A372IS08_9BACT</name>
<dbReference type="InterPro" id="IPR036097">
    <property type="entry name" value="HisK_dim/P_sf"/>
</dbReference>
<keyword evidence="10 11" id="KW-0472">Membrane</keyword>
<dbReference type="InterPro" id="IPR003594">
    <property type="entry name" value="HATPase_dom"/>
</dbReference>
<evidence type="ECO:0000256" key="1">
    <source>
        <dbReference type="ARBA" id="ARBA00000085"/>
    </source>
</evidence>
<evidence type="ECO:0000256" key="3">
    <source>
        <dbReference type="ARBA" id="ARBA00012438"/>
    </source>
</evidence>
<keyword evidence="7" id="KW-0418">Kinase</keyword>
<dbReference type="SUPFAM" id="SSF158472">
    <property type="entry name" value="HAMP domain-like"/>
    <property type="match status" value="1"/>
</dbReference>
<dbReference type="CDD" id="cd06225">
    <property type="entry name" value="HAMP"/>
    <property type="match status" value="1"/>
</dbReference>
<dbReference type="SUPFAM" id="SSF55874">
    <property type="entry name" value="ATPase domain of HSP90 chaperone/DNA topoisomerase II/histidine kinase"/>
    <property type="match status" value="1"/>
</dbReference>
<evidence type="ECO:0000256" key="5">
    <source>
        <dbReference type="ARBA" id="ARBA00022679"/>
    </source>
</evidence>
<dbReference type="CDD" id="cd00075">
    <property type="entry name" value="HATPase"/>
    <property type="match status" value="1"/>
</dbReference>
<evidence type="ECO:0000256" key="6">
    <source>
        <dbReference type="ARBA" id="ARBA00022692"/>
    </source>
</evidence>
<keyword evidence="5" id="KW-0808">Transferase</keyword>
<dbReference type="GO" id="GO:0000155">
    <property type="term" value="F:phosphorelay sensor kinase activity"/>
    <property type="evidence" value="ECO:0007669"/>
    <property type="project" value="InterPro"/>
</dbReference>
<keyword evidence="9" id="KW-0902">Two-component regulatory system</keyword>
<dbReference type="Proteomes" id="UP000264702">
    <property type="component" value="Unassembled WGS sequence"/>
</dbReference>
<dbReference type="AlphaFoldDB" id="A0A372IS08"/>
<proteinExistence type="predicted"/>
<dbReference type="PANTHER" id="PTHR45436:SF15">
    <property type="entry name" value="SENSOR HISTIDINE KINASE CUSS"/>
    <property type="match status" value="1"/>
</dbReference>
<dbReference type="Pfam" id="PF00512">
    <property type="entry name" value="HisKA"/>
    <property type="match status" value="1"/>
</dbReference>
<keyword evidence="4" id="KW-0597">Phosphoprotein</keyword>
<dbReference type="Gene3D" id="1.10.287.130">
    <property type="match status" value="1"/>
</dbReference>
<evidence type="ECO:0000256" key="11">
    <source>
        <dbReference type="SAM" id="Phobius"/>
    </source>
</evidence>
<dbReference type="InterPro" id="IPR003660">
    <property type="entry name" value="HAMP_dom"/>
</dbReference>
<evidence type="ECO:0000256" key="2">
    <source>
        <dbReference type="ARBA" id="ARBA00004141"/>
    </source>
</evidence>
<comment type="subcellular location">
    <subcellularLocation>
        <location evidence="2">Membrane</location>
        <topology evidence="2">Multi-pass membrane protein</topology>
    </subcellularLocation>
</comment>
<dbReference type="InterPro" id="IPR005467">
    <property type="entry name" value="His_kinase_dom"/>
</dbReference>
<dbReference type="Pfam" id="PF02518">
    <property type="entry name" value="HATPase_c"/>
    <property type="match status" value="1"/>
</dbReference>
<evidence type="ECO:0000259" key="13">
    <source>
        <dbReference type="PROSITE" id="PS50885"/>
    </source>
</evidence>
<dbReference type="EC" id="2.7.13.3" evidence="3"/>
<dbReference type="InterPro" id="IPR003661">
    <property type="entry name" value="HisK_dim/P_dom"/>
</dbReference>
<protein>
    <recommendedName>
        <fullName evidence="3">histidine kinase</fullName>
        <ecNumber evidence="3">2.7.13.3</ecNumber>
    </recommendedName>
</protein>
<dbReference type="PROSITE" id="PS50109">
    <property type="entry name" value="HIS_KIN"/>
    <property type="match status" value="1"/>
</dbReference>
<feature type="transmembrane region" description="Helical" evidence="11">
    <location>
        <begin position="12"/>
        <end position="35"/>
    </location>
</feature>
<dbReference type="SMART" id="SM00388">
    <property type="entry name" value="HisKA"/>
    <property type="match status" value="1"/>
</dbReference>
<dbReference type="Pfam" id="PF00672">
    <property type="entry name" value="HAMP"/>
    <property type="match status" value="1"/>
</dbReference>
<dbReference type="PANTHER" id="PTHR45436">
    <property type="entry name" value="SENSOR HISTIDINE KINASE YKOH"/>
    <property type="match status" value="1"/>
</dbReference>
<dbReference type="Gene3D" id="6.10.340.10">
    <property type="match status" value="1"/>
</dbReference>
<dbReference type="EMBL" id="QVQT01000002">
    <property type="protein sequence ID" value="RFU17705.1"/>
    <property type="molecule type" value="Genomic_DNA"/>
</dbReference>
<dbReference type="CDD" id="cd00082">
    <property type="entry name" value="HisKA"/>
    <property type="match status" value="1"/>
</dbReference>
<evidence type="ECO:0000313" key="14">
    <source>
        <dbReference type="EMBL" id="RFU17705.1"/>
    </source>
</evidence>
<evidence type="ECO:0000313" key="15">
    <source>
        <dbReference type="Proteomes" id="UP000264702"/>
    </source>
</evidence>
<comment type="caution">
    <text evidence="14">The sequence shown here is derived from an EMBL/GenBank/DDBJ whole genome shotgun (WGS) entry which is preliminary data.</text>
</comment>
<dbReference type="FunFam" id="3.30.565.10:FF:000006">
    <property type="entry name" value="Sensor histidine kinase WalK"/>
    <property type="match status" value="1"/>
</dbReference>
<evidence type="ECO:0000256" key="7">
    <source>
        <dbReference type="ARBA" id="ARBA00022777"/>
    </source>
</evidence>
<dbReference type="SMART" id="SM00304">
    <property type="entry name" value="HAMP"/>
    <property type="match status" value="1"/>
</dbReference>
<dbReference type="SMART" id="SM00387">
    <property type="entry name" value="HATPase_c"/>
    <property type="match status" value="1"/>
</dbReference>
<evidence type="ECO:0000256" key="9">
    <source>
        <dbReference type="ARBA" id="ARBA00023012"/>
    </source>
</evidence>
<dbReference type="InterPro" id="IPR036890">
    <property type="entry name" value="HATPase_C_sf"/>
</dbReference>
<dbReference type="PROSITE" id="PS50885">
    <property type="entry name" value="HAMP"/>
    <property type="match status" value="1"/>
</dbReference>